<organism evidence="5 6">
    <name type="scientific">Fundidesulfovibrio magnetotacticus</name>
    <dbReference type="NCBI Taxonomy" id="2730080"/>
    <lineage>
        <taxon>Bacteria</taxon>
        <taxon>Pseudomonadati</taxon>
        <taxon>Thermodesulfobacteriota</taxon>
        <taxon>Desulfovibrionia</taxon>
        <taxon>Desulfovibrionales</taxon>
        <taxon>Desulfovibrionaceae</taxon>
        <taxon>Fundidesulfovibrio</taxon>
    </lineage>
</organism>
<evidence type="ECO:0000259" key="4">
    <source>
        <dbReference type="Pfam" id="PF20866"/>
    </source>
</evidence>
<dbReference type="GO" id="GO:0016779">
    <property type="term" value="F:nucleotidyltransferase activity"/>
    <property type="evidence" value="ECO:0007669"/>
    <property type="project" value="UniProtKB-KW"/>
</dbReference>
<comment type="caution">
    <text evidence="5">The sequence shown here is derived from an EMBL/GenBank/DDBJ whole genome shotgun (WGS) entry which is preliminary data.</text>
</comment>
<accession>A0A6V8LXG6</accession>
<dbReference type="InterPro" id="IPR049180">
    <property type="entry name" value="MdcG_C"/>
</dbReference>
<dbReference type="Proteomes" id="UP000494245">
    <property type="component" value="Unassembled WGS sequence"/>
</dbReference>
<protein>
    <submittedName>
        <fullName evidence="5">Phosphoribosyl-dephospho-CoA transferase</fullName>
        <ecNumber evidence="5">2.7.7.66</ecNumber>
    </submittedName>
</protein>
<dbReference type="NCBIfam" id="TIGR03135">
    <property type="entry name" value="malonate_mdcG"/>
    <property type="match status" value="1"/>
</dbReference>
<dbReference type="RefSeq" id="WP_173081539.1">
    <property type="nucleotide sequence ID" value="NZ_BLTE01000002.1"/>
</dbReference>
<reference evidence="5 6" key="1">
    <citation type="submission" date="2020-04" db="EMBL/GenBank/DDBJ databases">
        <authorList>
            <consortium name="Desulfovibrio sp. FSS-1 genome sequencing consortium"/>
            <person name="Shimoshige H."/>
            <person name="Kobayashi H."/>
            <person name="Maekawa T."/>
        </authorList>
    </citation>
    <scope>NUCLEOTIDE SEQUENCE [LARGE SCALE GENOMIC DNA]</scope>
    <source>
        <strain evidence="5 6">SIID29052-01</strain>
    </source>
</reference>
<evidence type="ECO:0000256" key="1">
    <source>
        <dbReference type="ARBA" id="ARBA00022679"/>
    </source>
</evidence>
<feature type="domain" description="Phosphoribosyl-dephospho-CoA transferase MdcG N-terminal" evidence="4">
    <location>
        <begin position="7"/>
        <end position="90"/>
    </location>
</feature>
<dbReference type="InterPro" id="IPR017557">
    <property type="entry name" value="Holo-ACP_synthase"/>
</dbReference>
<dbReference type="InterPro" id="IPR048903">
    <property type="entry name" value="MdcG_N"/>
</dbReference>
<evidence type="ECO:0000259" key="3">
    <source>
        <dbReference type="Pfam" id="PF10620"/>
    </source>
</evidence>
<dbReference type="Pfam" id="PF10620">
    <property type="entry name" value="MdcG"/>
    <property type="match status" value="1"/>
</dbReference>
<gene>
    <name evidence="5" type="primary">mdcG</name>
    <name evidence="5" type="ORF">NNJEOMEG_00803</name>
</gene>
<dbReference type="EMBL" id="BLTE01000002">
    <property type="protein sequence ID" value="GFK92975.1"/>
    <property type="molecule type" value="Genomic_DNA"/>
</dbReference>
<keyword evidence="1 5" id="KW-0808">Transferase</keyword>
<keyword evidence="6" id="KW-1185">Reference proteome</keyword>
<sequence>MRLVAAHRHWFARLAPEAWAEGLVRPDGCAPRNPERIGRWIGAGLPLVVRRPCRTPDGLLCCGLALPPGEGGLRLPYAVHARAVLALDPPPLLRQCLEAAPAPWRSGLARLLQVLEDAGLAPRVFGSLAWAGLTGLDFLHAGSDVDLLVAVDRREALDALGRALADPGGDAPPVEAEVLLPDGGSFQWAEYARNTPKVLVKSDAVVHLASRNSLLDSLGA</sequence>
<reference evidence="5 6" key="2">
    <citation type="submission" date="2020-05" db="EMBL/GenBank/DDBJ databases">
        <title>Draft genome sequence of Desulfovibrio sp. strainFSS-1.</title>
        <authorList>
            <person name="Shimoshige H."/>
            <person name="Kobayashi H."/>
            <person name="Maekawa T."/>
        </authorList>
    </citation>
    <scope>NUCLEOTIDE SEQUENCE [LARGE SCALE GENOMIC DNA]</scope>
    <source>
        <strain evidence="5 6">SIID29052-01</strain>
    </source>
</reference>
<dbReference type="Pfam" id="PF20866">
    <property type="entry name" value="MdcG_N"/>
    <property type="match status" value="1"/>
</dbReference>
<evidence type="ECO:0000256" key="2">
    <source>
        <dbReference type="ARBA" id="ARBA00022695"/>
    </source>
</evidence>
<keyword evidence="2 5" id="KW-0548">Nucleotidyltransferase</keyword>
<evidence type="ECO:0000313" key="5">
    <source>
        <dbReference type="EMBL" id="GFK92975.1"/>
    </source>
</evidence>
<proteinExistence type="predicted"/>
<feature type="domain" description="Phosphoribosyl-dephospho-CoA transferase MdcG C-terminal" evidence="3">
    <location>
        <begin position="93"/>
        <end position="211"/>
    </location>
</feature>
<dbReference type="AlphaFoldDB" id="A0A6V8LXG6"/>
<evidence type="ECO:0000313" key="6">
    <source>
        <dbReference type="Proteomes" id="UP000494245"/>
    </source>
</evidence>
<dbReference type="EC" id="2.7.7.66" evidence="5"/>
<name>A0A6V8LXG6_9BACT</name>